<evidence type="ECO:0000313" key="1">
    <source>
        <dbReference type="EMBL" id="SUO04992.1"/>
    </source>
</evidence>
<dbReference type="Gene3D" id="3.30.1240.10">
    <property type="match status" value="1"/>
</dbReference>
<dbReference type="GO" id="GO:0016791">
    <property type="term" value="F:phosphatase activity"/>
    <property type="evidence" value="ECO:0007669"/>
    <property type="project" value="TreeGrafter"/>
</dbReference>
<reference evidence="1 2" key="1">
    <citation type="submission" date="2018-06" db="EMBL/GenBank/DDBJ databases">
        <authorList>
            <consortium name="Pathogen Informatics"/>
            <person name="Doyle S."/>
        </authorList>
    </citation>
    <scope>NUCLEOTIDE SEQUENCE [LARGE SCALE GENOMIC DNA]</scope>
    <source>
        <strain evidence="1 2">NCTC11087</strain>
    </source>
</reference>
<dbReference type="RefSeq" id="WP_022789579.1">
    <property type="nucleotide sequence ID" value="NZ_CAUWMU010000030.1"/>
</dbReference>
<dbReference type="InterPro" id="IPR000150">
    <property type="entry name" value="Cof"/>
</dbReference>
<dbReference type="InterPro" id="IPR006379">
    <property type="entry name" value="HAD-SF_hydro_IIB"/>
</dbReference>
<dbReference type="EMBL" id="UHFX01000003">
    <property type="protein sequence ID" value="SUO04992.1"/>
    <property type="molecule type" value="Genomic_DNA"/>
</dbReference>
<dbReference type="SFLD" id="SFLDG01140">
    <property type="entry name" value="C2.B:_Phosphomannomutase_and_P"/>
    <property type="match status" value="1"/>
</dbReference>
<dbReference type="OrthoDB" id="1654797at2"/>
<evidence type="ECO:0000313" key="2">
    <source>
        <dbReference type="Proteomes" id="UP000255523"/>
    </source>
</evidence>
<protein>
    <submittedName>
        <fullName evidence="1">Haloacid dehalogenase-like hydrolase</fullName>
    </submittedName>
</protein>
<dbReference type="GeneID" id="77462861"/>
<dbReference type="NCBIfam" id="TIGR01484">
    <property type="entry name" value="HAD-SF-IIB"/>
    <property type="match status" value="1"/>
</dbReference>
<dbReference type="Proteomes" id="UP000255523">
    <property type="component" value="Unassembled WGS sequence"/>
</dbReference>
<dbReference type="Gene3D" id="3.40.50.1000">
    <property type="entry name" value="HAD superfamily/HAD-like"/>
    <property type="match status" value="1"/>
</dbReference>
<gene>
    <name evidence="1" type="ORF">NCTC11087_01925</name>
</gene>
<dbReference type="PANTHER" id="PTHR10000:SF25">
    <property type="entry name" value="PHOSPHATASE YKRA-RELATED"/>
    <property type="match status" value="1"/>
</dbReference>
<dbReference type="AlphaFoldDB" id="A0A380LQ83"/>
<sequence>MIKIIFFDIDGTLLPLRTKTLTPSLTKALQRLQKKGIRLFLASGRPKFVLPHFEGVTFDGALTFNGQYCYDKERVLYENPLDPKDVNQIFENAQNMKKALVACHQDSMYCNEHEEMLDEYFKIASQSIHKIDDFKTYLQSSIYQMMAAIPETQEESLLQGTKHIQIVRWWPYACDMIPKEGGKGKAVEGILKAYGLKKEEAMAFGDGGNDIDMLQAVGCSVAMGNALQEVKDCSDYITKSVEEDGVVYALKHFKLIEEDDK</sequence>
<dbReference type="PANTHER" id="PTHR10000">
    <property type="entry name" value="PHOSPHOSERINE PHOSPHATASE"/>
    <property type="match status" value="1"/>
</dbReference>
<dbReference type="SUPFAM" id="SSF56784">
    <property type="entry name" value="HAD-like"/>
    <property type="match status" value="1"/>
</dbReference>
<organism evidence="1 2">
    <name type="scientific">Faecalicoccus pleomorphus</name>
    <dbReference type="NCBI Taxonomy" id="1323"/>
    <lineage>
        <taxon>Bacteria</taxon>
        <taxon>Bacillati</taxon>
        <taxon>Bacillota</taxon>
        <taxon>Erysipelotrichia</taxon>
        <taxon>Erysipelotrichales</taxon>
        <taxon>Erysipelotrichaceae</taxon>
        <taxon>Faecalicoccus</taxon>
    </lineage>
</organism>
<proteinExistence type="predicted"/>
<dbReference type="PROSITE" id="PS01229">
    <property type="entry name" value="COF_2"/>
    <property type="match status" value="1"/>
</dbReference>
<dbReference type="Pfam" id="PF08282">
    <property type="entry name" value="Hydrolase_3"/>
    <property type="match status" value="1"/>
</dbReference>
<dbReference type="GO" id="GO:0000287">
    <property type="term" value="F:magnesium ion binding"/>
    <property type="evidence" value="ECO:0007669"/>
    <property type="project" value="TreeGrafter"/>
</dbReference>
<keyword evidence="2" id="KW-1185">Reference proteome</keyword>
<dbReference type="SFLD" id="SFLDS00003">
    <property type="entry name" value="Haloacid_Dehalogenase"/>
    <property type="match status" value="1"/>
</dbReference>
<accession>A0A380LQ83</accession>
<keyword evidence="1" id="KW-0378">Hydrolase</keyword>
<dbReference type="GO" id="GO:0005829">
    <property type="term" value="C:cytosol"/>
    <property type="evidence" value="ECO:0007669"/>
    <property type="project" value="TreeGrafter"/>
</dbReference>
<dbReference type="InterPro" id="IPR023214">
    <property type="entry name" value="HAD_sf"/>
</dbReference>
<dbReference type="SFLD" id="SFLDG01144">
    <property type="entry name" value="C2.B.4:_PGP_Like"/>
    <property type="match status" value="1"/>
</dbReference>
<dbReference type="InterPro" id="IPR036412">
    <property type="entry name" value="HAD-like_sf"/>
</dbReference>
<name>A0A380LQ83_9FIRM</name>
<dbReference type="NCBIfam" id="TIGR00099">
    <property type="entry name" value="Cof-subfamily"/>
    <property type="match status" value="1"/>
</dbReference>